<dbReference type="InterPro" id="IPR040057">
    <property type="entry name" value="Spe-39"/>
</dbReference>
<dbReference type="Proteomes" id="UP001162156">
    <property type="component" value="Unassembled WGS sequence"/>
</dbReference>
<keyword evidence="5" id="KW-0968">Cytoplasmic vesicle</keyword>
<comment type="subcellular location">
    <subcellularLocation>
        <location evidence="2">Cytoplasmic vesicle</location>
    </subcellularLocation>
    <subcellularLocation>
        <location evidence="1">Early endosome</location>
    </subcellularLocation>
    <subcellularLocation>
        <location evidence="3">Late endosome</location>
    </subcellularLocation>
</comment>
<reference evidence="6" key="1">
    <citation type="journal article" date="2023" name="Insect Mol. Biol.">
        <title>Genome sequencing provides insights into the evolution of gene families encoding plant cell wall-degrading enzymes in longhorned beetles.</title>
        <authorList>
            <person name="Shin N.R."/>
            <person name="Okamura Y."/>
            <person name="Kirsch R."/>
            <person name="Pauchet Y."/>
        </authorList>
    </citation>
    <scope>NUCLEOTIDE SEQUENCE</scope>
    <source>
        <strain evidence="6">RBIC_L_NR</strain>
    </source>
</reference>
<proteinExistence type="predicted"/>
<comment type="caution">
    <text evidence="6">The sequence shown here is derived from an EMBL/GenBank/DDBJ whole genome shotgun (WGS) entry which is preliminary data.</text>
</comment>
<evidence type="ECO:0000256" key="2">
    <source>
        <dbReference type="ARBA" id="ARBA00004541"/>
    </source>
</evidence>
<accession>A0AAV8WQE9</accession>
<evidence type="ECO:0000256" key="3">
    <source>
        <dbReference type="ARBA" id="ARBA00004603"/>
    </source>
</evidence>
<dbReference type="PANTHER" id="PTHR13364:SF6">
    <property type="entry name" value="SPERMATOGENESIS-DEFECTIVE PROTEIN 39 HOMOLOG"/>
    <property type="match status" value="1"/>
</dbReference>
<dbReference type="GO" id="GO:0007034">
    <property type="term" value="P:vacuolar transport"/>
    <property type="evidence" value="ECO:0007669"/>
    <property type="project" value="TreeGrafter"/>
</dbReference>
<dbReference type="GO" id="GO:0006886">
    <property type="term" value="P:intracellular protein transport"/>
    <property type="evidence" value="ECO:0007669"/>
    <property type="project" value="TreeGrafter"/>
</dbReference>
<evidence type="ECO:0000256" key="1">
    <source>
        <dbReference type="ARBA" id="ARBA00004412"/>
    </source>
</evidence>
<keyword evidence="7" id="KW-1185">Reference proteome</keyword>
<evidence type="ECO:0000256" key="4">
    <source>
        <dbReference type="ARBA" id="ARBA00022753"/>
    </source>
</evidence>
<dbReference type="EMBL" id="JANEYF010005340">
    <property type="protein sequence ID" value="KAJ8928522.1"/>
    <property type="molecule type" value="Genomic_DNA"/>
</dbReference>
<sequence>MNNWLTKKNALKTVMNPEIFVYGMSRHKPPKDVLDQYLNCISDSDKSLYLAQKLNCHKFVIQHYIHHRDRLALISYKGKIAPQNEEYFMIENALQSTVSIFRKTSGLILFK</sequence>
<dbReference type="PANTHER" id="PTHR13364">
    <property type="entry name" value="DEFECTIVE SPERMATOGENESIS PROTEIN 39"/>
    <property type="match status" value="1"/>
</dbReference>
<name>A0AAV8WQE9_9CUCU</name>
<protein>
    <submittedName>
        <fullName evidence="6">Uncharacterized protein</fullName>
    </submittedName>
</protein>
<evidence type="ECO:0000256" key="5">
    <source>
        <dbReference type="ARBA" id="ARBA00023329"/>
    </source>
</evidence>
<evidence type="ECO:0000313" key="7">
    <source>
        <dbReference type="Proteomes" id="UP001162156"/>
    </source>
</evidence>
<dbReference type="GO" id="GO:0005770">
    <property type="term" value="C:late endosome"/>
    <property type="evidence" value="ECO:0007669"/>
    <property type="project" value="UniProtKB-SubCell"/>
</dbReference>
<keyword evidence="4" id="KW-0967">Endosome</keyword>
<evidence type="ECO:0000313" key="6">
    <source>
        <dbReference type="EMBL" id="KAJ8928522.1"/>
    </source>
</evidence>
<organism evidence="6 7">
    <name type="scientific">Rhamnusium bicolor</name>
    <dbReference type="NCBI Taxonomy" id="1586634"/>
    <lineage>
        <taxon>Eukaryota</taxon>
        <taxon>Metazoa</taxon>
        <taxon>Ecdysozoa</taxon>
        <taxon>Arthropoda</taxon>
        <taxon>Hexapoda</taxon>
        <taxon>Insecta</taxon>
        <taxon>Pterygota</taxon>
        <taxon>Neoptera</taxon>
        <taxon>Endopterygota</taxon>
        <taxon>Coleoptera</taxon>
        <taxon>Polyphaga</taxon>
        <taxon>Cucujiformia</taxon>
        <taxon>Chrysomeloidea</taxon>
        <taxon>Cerambycidae</taxon>
        <taxon>Lepturinae</taxon>
        <taxon>Rhagiini</taxon>
        <taxon>Rhamnusium</taxon>
    </lineage>
</organism>
<dbReference type="GO" id="GO:0005769">
    <property type="term" value="C:early endosome"/>
    <property type="evidence" value="ECO:0007669"/>
    <property type="project" value="UniProtKB-SubCell"/>
</dbReference>
<dbReference type="AlphaFoldDB" id="A0AAV8WQE9"/>
<gene>
    <name evidence="6" type="ORF">NQ314_018898</name>
</gene>